<keyword evidence="4" id="KW-1185">Reference proteome</keyword>
<accession>A0A1H1AL22</accession>
<evidence type="ECO:0000313" key="3">
    <source>
        <dbReference type="EMBL" id="SDQ40327.1"/>
    </source>
</evidence>
<dbReference type="CDD" id="cd12797">
    <property type="entry name" value="M23_peptidase"/>
    <property type="match status" value="1"/>
</dbReference>
<feature type="region of interest" description="Disordered" evidence="1">
    <location>
        <begin position="58"/>
        <end position="197"/>
    </location>
</feature>
<feature type="compositionally biased region" description="Basic and acidic residues" evidence="1">
    <location>
        <begin position="108"/>
        <end position="176"/>
    </location>
</feature>
<feature type="region of interest" description="Disordered" evidence="1">
    <location>
        <begin position="1"/>
        <end position="36"/>
    </location>
</feature>
<sequence>MADKHDEGGRDKFSTLKSRIPESLRNSFSSSGNNPVRNKILAGVVAAGAFVAVGSPLVAVSGEDGGGSQNRDVAPVAEQRPLSAAVNGTPESPESVKLPSGESDSDDGEKQNLDKSKQVRQQRAAEKAKQVEAERKAEQKKAVQQQAEKKRALAREAAQKEKAEQQNKADEQEKQPRAKAAPKAAEAPDPTPNKLVEQGFLTSGFHSRGGTHAGIDIGADTGTPIYAPQAGTVISSGSASGFGMWVRVQHDNGEVTVYGHIHSSQVSVGQQVEAGQQIATVGSRGQSTGPHLHFEVRVGPGAQELNPIPWLQQRGLSLG</sequence>
<feature type="compositionally biased region" description="Basic and acidic residues" evidence="1">
    <location>
        <begin position="1"/>
        <end position="22"/>
    </location>
</feature>
<gene>
    <name evidence="3" type="ORF">SAMN04489718_1628</name>
</gene>
<evidence type="ECO:0000256" key="1">
    <source>
        <dbReference type="SAM" id="MobiDB-lite"/>
    </source>
</evidence>
<evidence type="ECO:0000313" key="4">
    <source>
        <dbReference type="Proteomes" id="UP000199301"/>
    </source>
</evidence>
<dbReference type="InterPro" id="IPR011055">
    <property type="entry name" value="Dup_hybrid_motif"/>
</dbReference>
<feature type="compositionally biased region" description="Low complexity" evidence="1">
    <location>
        <begin position="178"/>
        <end position="188"/>
    </location>
</feature>
<feature type="compositionally biased region" description="Polar residues" evidence="1">
    <location>
        <begin position="24"/>
        <end position="36"/>
    </location>
</feature>
<dbReference type="EMBL" id="FNKO01000001">
    <property type="protein sequence ID" value="SDQ40327.1"/>
    <property type="molecule type" value="Genomic_DNA"/>
</dbReference>
<dbReference type="AlphaFoldDB" id="A0A1H1AL22"/>
<keyword evidence="3" id="KW-0378">Hydrolase</keyword>
<dbReference type="OrthoDB" id="5244067at2"/>
<proteinExistence type="predicted"/>
<reference evidence="4" key="1">
    <citation type="submission" date="2016-10" db="EMBL/GenBank/DDBJ databases">
        <authorList>
            <person name="Varghese N."/>
            <person name="Submissions S."/>
        </authorList>
    </citation>
    <scope>NUCLEOTIDE SEQUENCE [LARGE SCALE GENOMIC DNA]</scope>
    <source>
        <strain evidence="4">DSM 45459</strain>
    </source>
</reference>
<dbReference type="PANTHER" id="PTHR21666:SF270">
    <property type="entry name" value="MUREIN HYDROLASE ACTIVATOR ENVC"/>
    <property type="match status" value="1"/>
</dbReference>
<dbReference type="STRING" id="995062.SAMN04489718_1628"/>
<dbReference type="Pfam" id="PF01551">
    <property type="entry name" value="Peptidase_M23"/>
    <property type="match status" value="1"/>
</dbReference>
<dbReference type="Gene3D" id="2.70.70.10">
    <property type="entry name" value="Glucose Permease (Domain IIA)"/>
    <property type="match status" value="1"/>
</dbReference>
<dbReference type="SUPFAM" id="SSF51261">
    <property type="entry name" value="Duplicated hybrid motif"/>
    <property type="match status" value="1"/>
</dbReference>
<organism evidence="3 4">
    <name type="scientific">Actinopolyspora saharensis</name>
    <dbReference type="NCBI Taxonomy" id="995062"/>
    <lineage>
        <taxon>Bacteria</taxon>
        <taxon>Bacillati</taxon>
        <taxon>Actinomycetota</taxon>
        <taxon>Actinomycetes</taxon>
        <taxon>Actinopolysporales</taxon>
        <taxon>Actinopolysporaceae</taxon>
        <taxon>Actinopolyspora</taxon>
    </lineage>
</organism>
<evidence type="ECO:0000259" key="2">
    <source>
        <dbReference type="Pfam" id="PF01551"/>
    </source>
</evidence>
<feature type="domain" description="M23ase beta-sheet core" evidence="2">
    <location>
        <begin position="211"/>
        <end position="303"/>
    </location>
</feature>
<dbReference type="PANTHER" id="PTHR21666">
    <property type="entry name" value="PEPTIDASE-RELATED"/>
    <property type="match status" value="1"/>
</dbReference>
<dbReference type="GO" id="GO:0004222">
    <property type="term" value="F:metalloendopeptidase activity"/>
    <property type="evidence" value="ECO:0007669"/>
    <property type="project" value="TreeGrafter"/>
</dbReference>
<dbReference type="InterPro" id="IPR016047">
    <property type="entry name" value="M23ase_b-sheet_dom"/>
</dbReference>
<dbReference type="InterPro" id="IPR050570">
    <property type="entry name" value="Cell_wall_metabolism_enzyme"/>
</dbReference>
<dbReference type="Proteomes" id="UP000199301">
    <property type="component" value="Unassembled WGS sequence"/>
</dbReference>
<protein>
    <submittedName>
        <fullName evidence="3">Murein DD-endopeptidase MepM and murein hydrolase activator NlpD, contain LysM domain</fullName>
    </submittedName>
</protein>
<name>A0A1H1AL22_9ACTN</name>
<dbReference type="RefSeq" id="WP_092522146.1">
    <property type="nucleotide sequence ID" value="NZ_FNKO01000001.1"/>
</dbReference>